<evidence type="ECO:0000313" key="1">
    <source>
        <dbReference type="EMBL" id="ULU11583.1"/>
    </source>
</evidence>
<evidence type="ECO:0000313" key="3">
    <source>
        <dbReference type="Proteomes" id="UP000827892"/>
    </source>
</evidence>
<gene>
    <name evidence="1" type="ORF">L3Y34_015185</name>
    <name evidence="2" type="ORF">L5515_001260</name>
</gene>
<dbReference type="Proteomes" id="UP000827892">
    <property type="component" value="Chromosome I"/>
</dbReference>
<sequence length="123" mass="14494">MFSSHKIVEFLQQFLDNQEADENEEKKPDDEKKKVYRKEQHAILLSEFCLHKFTPDIIILLKMINNHTGDIVCTEIVGRMWNDFLKRDAKLVLQKFVDNDPNMETKSSSLKSVQLFEEHKGLI</sequence>
<proteinExistence type="predicted"/>
<reference evidence="2 4" key="1">
    <citation type="submission" date="2022-04" db="EMBL/GenBank/DDBJ databases">
        <title>Chromosome-level reference genomes for two strains of Caenorhabditis briggsae: an improved platform for comparative genomics.</title>
        <authorList>
            <person name="Stevens L."/>
            <person name="Andersen E."/>
        </authorList>
    </citation>
    <scope>NUCLEOTIDE SEQUENCE [LARGE SCALE GENOMIC DNA]</scope>
    <source>
        <strain evidence="2">VX34</strain>
        <tissue evidence="2">Whole-organism</tissue>
    </source>
</reference>
<evidence type="ECO:0000313" key="4">
    <source>
        <dbReference type="Proteomes" id="UP000829354"/>
    </source>
</evidence>
<organism evidence="2 4">
    <name type="scientific">Caenorhabditis briggsae</name>
    <dbReference type="NCBI Taxonomy" id="6238"/>
    <lineage>
        <taxon>Eukaryota</taxon>
        <taxon>Metazoa</taxon>
        <taxon>Ecdysozoa</taxon>
        <taxon>Nematoda</taxon>
        <taxon>Chromadorea</taxon>
        <taxon>Rhabditida</taxon>
        <taxon>Rhabditina</taxon>
        <taxon>Rhabditomorpha</taxon>
        <taxon>Rhabditoidea</taxon>
        <taxon>Rhabditidae</taxon>
        <taxon>Peloderinae</taxon>
        <taxon>Caenorhabditis</taxon>
    </lineage>
</organism>
<dbReference type="Proteomes" id="UP000829354">
    <property type="component" value="Chromosome I"/>
</dbReference>
<dbReference type="EMBL" id="CP092620">
    <property type="protein sequence ID" value="UMM12526.1"/>
    <property type="molecule type" value="Genomic_DNA"/>
</dbReference>
<keyword evidence="4" id="KW-1185">Reference proteome</keyword>
<dbReference type="AlphaFoldDB" id="A0AAE9E302"/>
<accession>A0AAE9E302</accession>
<evidence type="ECO:0000313" key="2">
    <source>
        <dbReference type="EMBL" id="UMM12526.1"/>
    </source>
</evidence>
<reference evidence="1 3" key="2">
    <citation type="submission" date="2022-05" db="EMBL/GenBank/DDBJ databases">
        <title>Chromosome-level reference genomes for two strains of Caenorhabditis briggsae: an improved platform for comparative genomics.</title>
        <authorList>
            <person name="Stevens L."/>
            <person name="Andersen E.C."/>
        </authorList>
    </citation>
    <scope>NUCLEOTIDE SEQUENCE [LARGE SCALE GENOMIC DNA]</scope>
    <source>
        <strain evidence="1">QX1410_ONT</strain>
        <tissue evidence="1">Whole-organism</tissue>
    </source>
</reference>
<protein>
    <submittedName>
        <fullName evidence="2">Uncharacterized protein</fullName>
    </submittedName>
</protein>
<dbReference type="EMBL" id="CP090891">
    <property type="protein sequence ID" value="ULU11583.1"/>
    <property type="molecule type" value="Genomic_DNA"/>
</dbReference>
<name>A0AAE9E302_CAEBR</name>